<dbReference type="SUPFAM" id="SSF90257">
    <property type="entry name" value="Myosin rod fragments"/>
    <property type="match status" value="1"/>
</dbReference>
<dbReference type="SMART" id="SM00129">
    <property type="entry name" value="KISc"/>
    <property type="match status" value="1"/>
</dbReference>
<dbReference type="SUPFAM" id="SSF52540">
    <property type="entry name" value="P-loop containing nucleoside triphosphate hydrolases"/>
    <property type="match status" value="1"/>
</dbReference>
<evidence type="ECO:0000259" key="6">
    <source>
        <dbReference type="PROSITE" id="PS50067"/>
    </source>
</evidence>
<feature type="region of interest" description="Disordered" evidence="4">
    <location>
        <begin position="350"/>
        <end position="373"/>
    </location>
</feature>
<feature type="binding site" evidence="3">
    <location>
        <begin position="775"/>
        <end position="782"/>
    </location>
    <ligand>
        <name>ATP</name>
        <dbReference type="ChEBI" id="CHEBI:30616"/>
    </ligand>
</feature>
<dbReference type="PRINTS" id="PR00380">
    <property type="entry name" value="KINESINHEAVY"/>
</dbReference>
<dbReference type="PROSITE" id="PS50020">
    <property type="entry name" value="WW_DOMAIN_2"/>
    <property type="match status" value="1"/>
</dbReference>
<feature type="compositionally biased region" description="Basic and acidic residues" evidence="4">
    <location>
        <begin position="352"/>
        <end position="366"/>
    </location>
</feature>
<organism evidence="7 8">
    <name type="scientific">Triparma columacea</name>
    <dbReference type="NCBI Taxonomy" id="722753"/>
    <lineage>
        <taxon>Eukaryota</taxon>
        <taxon>Sar</taxon>
        <taxon>Stramenopiles</taxon>
        <taxon>Ochrophyta</taxon>
        <taxon>Bolidophyceae</taxon>
        <taxon>Parmales</taxon>
        <taxon>Triparmaceae</taxon>
        <taxon>Triparma</taxon>
    </lineage>
</organism>
<dbReference type="InterPro" id="IPR027417">
    <property type="entry name" value="P-loop_NTPase"/>
</dbReference>
<gene>
    <name evidence="7" type="ORF">TrCOL_g3639</name>
</gene>
<feature type="compositionally biased region" description="Polar residues" evidence="4">
    <location>
        <begin position="152"/>
        <end position="171"/>
    </location>
</feature>
<evidence type="ECO:0000256" key="3">
    <source>
        <dbReference type="PROSITE-ProRule" id="PRU00283"/>
    </source>
</evidence>
<evidence type="ECO:0000256" key="2">
    <source>
        <dbReference type="ARBA" id="ARBA00022840"/>
    </source>
</evidence>
<comment type="caution">
    <text evidence="7">The sequence shown here is derived from an EMBL/GenBank/DDBJ whole genome shotgun (WGS) entry which is preliminary data.</text>
</comment>
<dbReference type="GO" id="GO:0005524">
    <property type="term" value="F:ATP binding"/>
    <property type="evidence" value="ECO:0007669"/>
    <property type="project" value="UniProtKB-UniRule"/>
</dbReference>
<dbReference type="PROSITE" id="PS00411">
    <property type="entry name" value="KINESIN_MOTOR_1"/>
    <property type="match status" value="1"/>
</dbReference>
<dbReference type="GO" id="GO:0008017">
    <property type="term" value="F:microtubule binding"/>
    <property type="evidence" value="ECO:0007669"/>
    <property type="project" value="InterPro"/>
</dbReference>
<keyword evidence="3" id="KW-0505">Motor protein</keyword>
<proteinExistence type="inferred from homology"/>
<reference evidence="8" key="1">
    <citation type="journal article" date="2023" name="Commun. Biol.">
        <title>Genome analysis of Parmales, the sister group of diatoms, reveals the evolutionary specialization of diatoms from phago-mixotrophs to photoautotrophs.</title>
        <authorList>
            <person name="Ban H."/>
            <person name="Sato S."/>
            <person name="Yoshikawa S."/>
            <person name="Yamada K."/>
            <person name="Nakamura Y."/>
            <person name="Ichinomiya M."/>
            <person name="Sato N."/>
            <person name="Blanc-Mathieu R."/>
            <person name="Endo H."/>
            <person name="Kuwata A."/>
            <person name="Ogata H."/>
        </authorList>
    </citation>
    <scope>NUCLEOTIDE SEQUENCE [LARGE SCALE GENOMIC DNA]</scope>
</reference>
<dbReference type="AlphaFoldDB" id="A0A9W7GN07"/>
<feature type="domain" description="WW" evidence="5">
    <location>
        <begin position="88"/>
        <end position="122"/>
    </location>
</feature>
<evidence type="ECO:0000256" key="1">
    <source>
        <dbReference type="ARBA" id="ARBA00022741"/>
    </source>
</evidence>
<dbReference type="PROSITE" id="PS50067">
    <property type="entry name" value="KINESIN_MOTOR_2"/>
    <property type="match status" value="1"/>
</dbReference>
<keyword evidence="8" id="KW-1185">Reference proteome</keyword>
<dbReference type="Gene3D" id="1.10.287.1490">
    <property type="match status" value="1"/>
</dbReference>
<dbReference type="Pfam" id="PF00397">
    <property type="entry name" value="WW"/>
    <property type="match status" value="1"/>
</dbReference>
<dbReference type="Proteomes" id="UP001165065">
    <property type="component" value="Unassembled WGS sequence"/>
</dbReference>
<protein>
    <recommendedName>
        <fullName evidence="9">Kinesin-like protein</fullName>
    </recommendedName>
</protein>
<feature type="region of interest" description="Disordered" evidence="4">
    <location>
        <begin position="240"/>
        <end position="292"/>
    </location>
</feature>
<dbReference type="SUPFAM" id="SSF51045">
    <property type="entry name" value="WW domain"/>
    <property type="match status" value="1"/>
</dbReference>
<dbReference type="GO" id="GO:0007018">
    <property type="term" value="P:microtubule-based movement"/>
    <property type="evidence" value="ECO:0007669"/>
    <property type="project" value="InterPro"/>
</dbReference>
<dbReference type="OrthoDB" id="3176171at2759"/>
<keyword evidence="1 3" id="KW-0547">Nucleotide-binding</keyword>
<evidence type="ECO:0008006" key="9">
    <source>
        <dbReference type="Google" id="ProtNLM"/>
    </source>
</evidence>
<dbReference type="GO" id="GO:0015630">
    <property type="term" value="C:microtubule cytoskeleton"/>
    <property type="evidence" value="ECO:0007669"/>
    <property type="project" value="TreeGrafter"/>
</dbReference>
<accession>A0A9W7GN07</accession>
<dbReference type="SMART" id="SM00456">
    <property type="entry name" value="WW"/>
    <property type="match status" value="1"/>
</dbReference>
<dbReference type="CDD" id="cd00201">
    <property type="entry name" value="WW"/>
    <property type="match status" value="1"/>
</dbReference>
<feature type="region of interest" description="Disordered" evidence="4">
    <location>
        <begin position="134"/>
        <end position="191"/>
    </location>
</feature>
<dbReference type="EMBL" id="BRYA01000342">
    <property type="protein sequence ID" value="GMI47378.1"/>
    <property type="molecule type" value="Genomic_DNA"/>
</dbReference>
<feature type="compositionally biased region" description="Basic and acidic residues" evidence="4">
    <location>
        <begin position="420"/>
        <end position="436"/>
    </location>
</feature>
<dbReference type="InterPro" id="IPR001202">
    <property type="entry name" value="WW_dom"/>
</dbReference>
<dbReference type="InterPro" id="IPR027640">
    <property type="entry name" value="Kinesin-like_fam"/>
</dbReference>
<dbReference type="InterPro" id="IPR001752">
    <property type="entry name" value="Kinesin_motor_dom"/>
</dbReference>
<dbReference type="PANTHER" id="PTHR47972">
    <property type="entry name" value="KINESIN-LIKE PROTEIN KLP-3"/>
    <property type="match status" value="1"/>
</dbReference>
<evidence type="ECO:0000313" key="7">
    <source>
        <dbReference type="EMBL" id="GMI47378.1"/>
    </source>
</evidence>
<dbReference type="InterPro" id="IPR036961">
    <property type="entry name" value="Kinesin_motor_dom_sf"/>
</dbReference>
<dbReference type="InterPro" id="IPR036020">
    <property type="entry name" value="WW_dom_sf"/>
</dbReference>
<feature type="region of interest" description="Disordered" evidence="4">
    <location>
        <begin position="420"/>
        <end position="463"/>
    </location>
</feature>
<evidence type="ECO:0000259" key="5">
    <source>
        <dbReference type="PROSITE" id="PS50020"/>
    </source>
</evidence>
<evidence type="ECO:0000256" key="4">
    <source>
        <dbReference type="SAM" id="MobiDB-lite"/>
    </source>
</evidence>
<dbReference type="PANTHER" id="PTHR47972:SF28">
    <property type="entry name" value="KINESIN-LIKE PROTEIN KLP-3"/>
    <property type="match status" value="1"/>
</dbReference>
<dbReference type="InterPro" id="IPR019821">
    <property type="entry name" value="Kinesin_motor_CS"/>
</dbReference>
<keyword evidence="2 3" id="KW-0067">ATP-binding</keyword>
<dbReference type="Gene3D" id="3.40.850.10">
    <property type="entry name" value="Kinesin motor domain"/>
    <property type="match status" value="1"/>
</dbReference>
<sequence>MVNKLGRSRARAKVKTAFPKIEKKMEEKGLLGLAFNGDDYHGRPGGGGATQVSPELFKQGVIEHAVWLGMDPEQDKKFLWIAERSLVAKLPQDWVQLKTDAEGHPYYYNQVTQESRWDHPSDNEYRELFRKKKEEAMQQNTLSSPRHYHPTSPMSSPSVSEQNLSTFSVNTPPVPPRSPSESSLSERQRARMAGELDSANELNEQLKAEIEEEMQRGIELHKRLKDTEAKLDSANRQIQRLKMDEGGRGGGGENNAEMEEELRQANETVGTLKDEVRRLKKKSKEAEKSKGSLVPADIQESILHVDGAFEECIGDLEKKSPKHTDHEVKAMVEEVEMMCMGYRKALRMPAVRSREEGKEEEKEGRGDVSGAEAENLEKLGELEKQLAAQKSKNMNLNSRLSEIEVTLENLTETHSMLKETHGNLKSSSEETVRSLEKQVSGLKSSLDDLANSSSKKENDHPIQMAKLEAKILESKEKLGAATRQREELEGTLADCREKLEKKKGQVGSLTETIKTLENEKSVLESNIEENEKEIASWREKYNKTRDKLKAQEAKNSEMELDFNSERETMAEGVKAAKQKNSKLQDDLEAVTKNYELTTADLAEAKEDASGAWKKWDSVVKSNEKLTKKVEKMEFTTEEALREVAEMKSKIERLEEENKAAKDDALTYQNKFIENQKKIKKLNEHIVTLQGNIRVFCRLRPLSSKEEDEIRNDDEAPSLEKSIQYLDDGKMLFHGAMYEYDHVFSPSTTQKDVFGEMQSAVASAMDGFRVCIFAYGQTGSGKTYTMEGPREDRGVNFRALEEMFDLAEAEGNVDYDFKVSVLEVYNETVCDLLVRGAGGTDLAIRKNKEEVFVEGLTECVVENAADVEELMQLASRNRSTASNNVNEHSSRSHLVLSVKVTGVHRVSGTRIGGKLNLIDLAGSERLKNTAASGQRLKEAKNINKSLSALGDVVSALGDKKAGHVPYRNSKLTFLLQDSLRASAKVLMFVNINPAPKSAGESICSLNFAARCRAVQLGKARKDNITVKG</sequence>
<dbReference type="Pfam" id="PF00225">
    <property type="entry name" value="Kinesin"/>
    <property type="match status" value="1"/>
</dbReference>
<evidence type="ECO:0000313" key="8">
    <source>
        <dbReference type="Proteomes" id="UP001165065"/>
    </source>
</evidence>
<dbReference type="Gene3D" id="3.30.1470.10">
    <property type="entry name" value="Photosystem I PsaD, reaction center subunit II"/>
    <property type="match status" value="1"/>
</dbReference>
<comment type="similarity">
    <text evidence="3">Belongs to the TRAFAC class myosin-kinesin ATPase superfamily. Kinesin family.</text>
</comment>
<dbReference type="PROSITE" id="PS01159">
    <property type="entry name" value="WW_DOMAIN_1"/>
    <property type="match status" value="1"/>
</dbReference>
<name>A0A9W7GN07_9STRA</name>
<dbReference type="GO" id="GO:0003777">
    <property type="term" value="F:microtubule motor activity"/>
    <property type="evidence" value="ECO:0007669"/>
    <property type="project" value="InterPro"/>
</dbReference>
<feature type="domain" description="Kinesin motor" evidence="6">
    <location>
        <begin position="691"/>
        <end position="1013"/>
    </location>
</feature>